<evidence type="ECO:0000259" key="1">
    <source>
        <dbReference type="Pfam" id="PF12705"/>
    </source>
</evidence>
<dbReference type="InterPro" id="IPR038726">
    <property type="entry name" value="PDDEXK_AddAB-type"/>
</dbReference>
<reference evidence="2 3" key="1">
    <citation type="journal article" date="2015" name="Nature">
        <title>rRNA introns, odd ribosomes, and small enigmatic genomes across a large radiation of phyla.</title>
        <authorList>
            <person name="Brown C.T."/>
            <person name="Hug L.A."/>
            <person name="Thomas B.C."/>
            <person name="Sharon I."/>
            <person name="Castelle C.J."/>
            <person name="Singh A."/>
            <person name="Wilkins M.J."/>
            <person name="Williams K.H."/>
            <person name="Banfield J.F."/>
        </authorList>
    </citation>
    <scope>NUCLEOTIDE SEQUENCE [LARGE SCALE GENOMIC DNA]</scope>
</reference>
<evidence type="ECO:0000313" key="3">
    <source>
        <dbReference type="Proteomes" id="UP000033944"/>
    </source>
</evidence>
<proteinExistence type="predicted"/>
<comment type="caution">
    <text evidence="2">The sequence shown here is derived from an EMBL/GenBank/DDBJ whole genome shotgun (WGS) entry which is preliminary data.</text>
</comment>
<organism evidence="2 3">
    <name type="scientific">Candidatus Woesebacteria bacterium GW2011_GWB1_38_8b</name>
    <dbReference type="NCBI Taxonomy" id="1618571"/>
    <lineage>
        <taxon>Bacteria</taxon>
        <taxon>Candidatus Woeseibacteriota</taxon>
    </lineage>
</organism>
<evidence type="ECO:0000313" key="2">
    <source>
        <dbReference type="EMBL" id="KKQ87410.1"/>
    </source>
</evidence>
<protein>
    <recommendedName>
        <fullName evidence="1">PD-(D/E)XK endonuclease-like domain-containing protein</fullName>
    </recommendedName>
</protein>
<dbReference type="EMBL" id="LBVN01000007">
    <property type="protein sequence ID" value="KKQ87410.1"/>
    <property type="molecule type" value="Genomic_DNA"/>
</dbReference>
<accession>A0A0G0LHJ6</accession>
<sequence length="228" mass="25933">MDMFKLSPSDFAYLYEECKLCYCLKVKKGITQPSMPMPGVFSAINTRIQGSLVGKNLKTLSDDLPDGEVVNQEGWVDSILVPETSVFIKGKYDLLVKNPDNSHTLVDLKISSPNIDKIEKYKTQLGAYKFALENPKNGNSYKITKLALLIFYPDTVNFTDNSAMVSFPPKWLEIPIDDKSFLELMKDIDELLKSPLPQESKACKWCQYRHLGEDFTHENVSEKDTINF</sequence>
<dbReference type="Gene3D" id="3.90.320.10">
    <property type="match status" value="1"/>
</dbReference>
<dbReference type="AlphaFoldDB" id="A0A0G0LHJ6"/>
<feature type="domain" description="PD-(D/E)XK endonuclease-like" evidence="1">
    <location>
        <begin position="86"/>
        <end position="210"/>
    </location>
</feature>
<gene>
    <name evidence="2" type="ORF">UT10_C0007G0068</name>
</gene>
<name>A0A0G0LHJ6_9BACT</name>
<dbReference type="Proteomes" id="UP000033944">
    <property type="component" value="Unassembled WGS sequence"/>
</dbReference>
<dbReference type="InterPro" id="IPR011604">
    <property type="entry name" value="PDDEXK-like_dom_sf"/>
</dbReference>
<dbReference type="Pfam" id="PF12705">
    <property type="entry name" value="PDDEXK_1"/>
    <property type="match status" value="1"/>
</dbReference>